<keyword evidence="10" id="KW-0511">Multifunctional enzyme</keyword>
<evidence type="ECO:0000259" key="12">
    <source>
        <dbReference type="SMART" id="SM00829"/>
    </source>
</evidence>
<dbReference type="SUPFAM" id="SSF51735">
    <property type="entry name" value="NAD(P)-binding Rossmann-fold domains"/>
    <property type="match status" value="2"/>
</dbReference>
<dbReference type="PANTHER" id="PTHR43775:SF7">
    <property type="entry name" value="FATTY ACID SYNTHASE"/>
    <property type="match status" value="1"/>
</dbReference>
<evidence type="ECO:0000256" key="5">
    <source>
        <dbReference type="ARBA" id="ARBA00022832"/>
    </source>
</evidence>
<evidence type="ECO:0000256" key="8">
    <source>
        <dbReference type="ARBA" id="ARBA00023098"/>
    </source>
</evidence>
<dbReference type="InterPro" id="IPR011032">
    <property type="entry name" value="GroES-like_sf"/>
</dbReference>
<dbReference type="InterPro" id="IPR057326">
    <property type="entry name" value="KR_dom"/>
</dbReference>
<proteinExistence type="predicted"/>
<keyword evidence="9" id="KW-0275">Fatty acid biosynthesis</keyword>
<dbReference type="CDD" id="cd05195">
    <property type="entry name" value="enoyl_red"/>
    <property type="match status" value="1"/>
</dbReference>
<evidence type="ECO:0008006" key="15">
    <source>
        <dbReference type="Google" id="ProtNLM"/>
    </source>
</evidence>
<dbReference type="FunFam" id="3.40.50.720:FF:000209">
    <property type="entry name" value="Polyketide synthase Pks12"/>
    <property type="match status" value="1"/>
</dbReference>
<evidence type="ECO:0000313" key="13">
    <source>
        <dbReference type="EMBL" id="CAD7633410.1"/>
    </source>
</evidence>
<evidence type="ECO:0000256" key="7">
    <source>
        <dbReference type="ARBA" id="ARBA00023002"/>
    </source>
</evidence>
<keyword evidence="1" id="KW-0596">Phosphopantetheine</keyword>
<dbReference type="OrthoDB" id="6503696at2759"/>
<keyword evidence="3" id="KW-0597">Phosphoprotein</keyword>
<dbReference type="GO" id="GO:0006633">
    <property type="term" value="P:fatty acid biosynthetic process"/>
    <property type="evidence" value="ECO:0007669"/>
    <property type="project" value="UniProtKB-KW"/>
</dbReference>
<evidence type="ECO:0000256" key="3">
    <source>
        <dbReference type="ARBA" id="ARBA00022553"/>
    </source>
</evidence>
<dbReference type="InterPro" id="IPR013149">
    <property type="entry name" value="ADH-like_C"/>
</dbReference>
<keyword evidence="8" id="KW-0443">Lipid metabolism</keyword>
<dbReference type="FunFam" id="3.90.180.10:FF:000015">
    <property type="entry name" value="Fatty acid synthase"/>
    <property type="match status" value="1"/>
</dbReference>
<evidence type="ECO:0000256" key="1">
    <source>
        <dbReference type="ARBA" id="ARBA00022450"/>
    </source>
</evidence>
<dbReference type="GO" id="GO:0016491">
    <property type="term" value="F:oxidoreductase activity"/>
    <property type="evidence" value="ECO:0007669"/>
    <property type="project" value="UniProtKB-KW"/>
</dbReference>
<keyword evidence="6" id="KW-0521">NADP</keyword>
<keyword evidence="7" id="KW-0560">Oxidoreductase</keyword>
<protein>
    <recommendedName>
        <fullName evidence="15">Fatty acid synthase</fullName>
    </recommendedName>
</protein>
<dbReference type="GO" id="GO:0004312">
    <property type="term" value="F:fatty acid synthase activity"/>
    <property type="evidence" value="ECO:0007669"/>
    <property type="project" value="TreeGrafter"/>
</dbReference>
<dbReference type="EMBL" id="CAJPIZ010012698">
    <property type="protein sequence ID" value="CAG2113840.1"/>
    <property type="molecule type" value="Genomic_DNA"/>
</dbReference>
<dbReference type="Gene3D" id="3.90.180.10">
    <property type="entry name" value="Medium-chain alcohol dehydrogenases, catalytic domain"/>
    <property type="match status" value="1"/>
</dbReference>
<dbReference type="Gene3D" id="3.40.50.720">
    <property type="entry name" value="NAD(P)-binding Rossmann-like Domain"/>
    <property type="match status" value="1"/>
</dbReference>
<evidence type="ECO:0000259" key="11">
    <source>
        <dbReference type="SMART" id="SM00822"/>
    </source>
</evidence>
<dbReference type="PANTHER" id="PTHR43775">
    <property type="entry name" value="FATTY ACID SYNTHASE"/>
    <property type="match status" value="1"/>
</dbReference>
<evidence type="ECO:0000256" key="4">
    <source>
        <dbReference type="ARBA" id="ARBA00022679"/>
    </source>
</evidence>
<name>A0A7R9Q6G8_9ACAR</name>
<evidence type="ECO:0000313" key="14">
    <source>
        <dbReference type="Proteomes" id="UP000759131"/>
    </source>
</evidence>
<dbReference type="InterPro" id="IPR036291">
    <property type="entry name" value="NAD(P)-bd_dom_sf"/>
</dbReference>
<keyword evidence="5" id="KW-0276">Fatty acid metabolism</keyword>
<dbReference type="InterPro" id="IPR050091">
    <property type="entry name" value="PKS_NRPS_Biosynth_Enz"/>
</dbReference>
<evidence type="ECO:0000256" key="2">
    <source>
        <dbReference type="ARBA" id="ARBA00022516"/>
    </source>
</evidence>
<gene>
    <name evidence="13" type="ORF">OSB1V03_LOCUS13807</name>
</gene>
<keyword evidence="4" id="KW-0808">Transferase</keyword>
<evidence type="ECO:0000256" key="9">
    <source>
        <dbReference type="ARBA" id="ARBA00023160"/>
    </source>
</evidence>
<dbReference type="SMART" id="SM00829">
    <property type="entry name" value="PKS_ER"/>
    <property type="match status" value="1"/>
</dbReference>
<feature type="domain" description="Enoyl reductase (ER)" evidence="12">
    <location>
        <begin position="39"/>
        <end position="372"/>
    </location>
</feature>
<feature type="domain" description="Ketoreductase" evidence="11">
    <location>
        <begin position="414"/>
        <end position="595"/>
    </location>
</feature>
<dbReference type="InterPro" id="IPR020843">
    <property type="entry name" value="ER"/>
</dbReference>
<evidence type="ECO:0000256" key="10">
    <source>
        <dbReference type="ARBA" id="ARBA00023268"/>
    </source>
</evidence>
<dbReference type="CDD" id="cd08954">
    <property type="entry name" value="KR_1_FAS_SDR_x"/>
    <property type="match status" value="1"/>
</dbReference>
<feature type="non-terminal residue" evidence="13">
    <location>
        <position position="1"/>
    </location>
</feature>
<dbReference type="EMBL" id="OC867273">
    <property type="protein sequence ID" value="CAD7633410.1"/>
    <property type="molecule type" value="Genomic_DNA"/>
</dbReference>
<dbReference type="SMART" id="SM00822">
    <property type="entry name" value="PKS_KR"/>
    <property type="match status" value="1"/>
</dbReference>
<organism evidence="13">
    <name type="scientific">Medioppia subpectinata</name>
    <dbReference type="NCBI Taxonomy" id="1979941"/>
    <lineage>
        <taxon>Eukaryota</taxon>
        <taxon>Metazoa</taxon>
        <taxon>Ecdysozoa</taxon>
        <taxon>Arthropoda</taxon>
        <taxon>Chelicerata</taxon>
        <taxon>Arachnida</taxon>
        <taxon>Acari</taxon>
        <taxon>Acariformes</taxon>
        <taxon>Sarcoptiformes</taxon>
        <taxon>Oribatida</taxon>
        <taxon>Brachypylina</taxon>
        <taxon>Oppioidea</taxon>
        <taxon>Oppiidae</taxon>
        <taxon>Medioppia</taxon>
    </lineage>
</organism>
<evidence type="ECO:0000256" key="6">
    <source>
        <dbReference type="ARBA" id="ARBA00022857"/>
    </source>
</evidence>
<sequence length="610" mass="66324">MNVYRDGKFGSFRHFDLSDDRQNESIDTEHAYLNVTTRGDLSSLRWYEAQHKYWQSLPTAHKNPNEVLCSVYYAPLNFRDIMLATGKLPPDALPGDMALQDCILGLEFAGRDQTGRRVMGMVAAKGLATTIVVDDPEFLWKIPDNWTMEEASTVPVVYATAYYALVVRGGLQKGESVLIHSGSGGVGQAAISIALSMGCEVYTTTGGEEKKAYLKKEFPQLTDKNFANSRDTSFEQHILRQTAGRGVDVVLNSLSEEKLQASVRCLAQHGRFLEIGKYDLSQNNPLGMSAFLKNIAFHGILLDALFGPSSSHSPGIQGQKLEVANLVLDGIKSGAVRPLKRTIFNKNQAEEAFPEEAFRFMASGKHVGKVILKIRDEESAKVVAPTKLVVKALPRTALHPLKSYIVTGALHPLKSYIVTGGLGGFGLELSHWLVERGARKLVLTSRSGPRDAYQHLCIKRLRSHGVHVIVSKADASTPEGSTQLVKEALSLGPVGGIFNLAMVLSDGFLDNQSAQSFKTVCDPKVNGTVNLDNVSRQMCPQLDYFVAFSSVSCGRGNAGQSNYGFANSSMERVCELRRSDGLHGLAVQWGAIGDVGVVSENMGGNDVVIG</sequence>
<keyword evidence="2" id="KW-0444">Lipid biosynthesis</keyword>
<dbReference type="SUPFAM" id="SSF50129">
    <property type="entry name" value="GroES-like"/>
    <property type="match status" value="1"/>
</dbReference>
<dbReference type="Proteomes" id="UP000759131">
    <property type="component" value="Unassembled WGS sequence"/>
</dbReference>
<dbReference type="AlphaFoldDB" id="A0A7R9Q6G8"/>
<dbReference type="Pfam" id="PF08659">
    <property type="entry name" value="KR"/>
    <property type="match status" value="1"/>
</dbReference>
<dbReference type="Pfam" id="PF00107">
    <property type="entry name" value="ADH_zinc_N"/>
    <property type="match status" value="1"/>
</dbReference>
<reference evidence="13" key="1">
    <citation type="submission" date="2020-11" db="EMBL/GenBank/DDBJ databases">
        <authorList>
            <person name="Tran Van P."/>
        </authorList>
    </citation>
    <scope>NUCLEOTIDE SEQUENCE</scope>
</reference>
<keyword evidence="14" id="KW-1185">Reference proteome</keyword>
<accession>A0A7R9Q6G8</accession>
<dbReference type="InterPro" id="IPR013968">
    <property type="entry name" value="PKS_KR"/>
</dbReference>